<keyword evidence="2" id="KW-1185">Reference proteome</keyword>
<name>A0ABP5JSX9_9ACTN</name>
<dbReference type="EMBL" id="BAAAQQ010000004">
    <property type="protein sequence ID" value="GAA2119993.1"/>
    <property type="molecule type" value="Genomic_DNA"/>
</dbReference>
<keyword evidence="1" id="KW-0966">Cell projection</keyword>
<keyword evidence="1" id="KW-0969">Cilium</keyword>
<reference evidence="2" key="1">
    <citation type="journal article" date="2019" name="Int. J. Syst. Evol. Microbiol.">
        <title>The Global Catalogue of Microorganisms (GCM) 10K type strain sequencing project: providing services to taxonomists for standard genome sequencing and annotation.</title>
        <authorList>
            <consortium name="The Broad Institute Genomics Platform"/>
            <consortium name="The Broad Institute Genome Sequencing Center for Infectious Disease"/>
            <person name="Wu L."/>
            <person name="Ma J."/>
        </authorList>
    </citation>
    <scope>NUCLEOTIDE SEQUENCE [LARGE SCALE GENOMIC DNA]</scope>
    <source>
        <strain evidence="2">JCM 16021</strain>
    </source>
</reference>
<keyword evidence="1" id="KW-0282">Flagellum</keyword>
<accession>A0ABP5JSX9</accession>
<evidence type="ECO:0000313" key="2">
    <source>
        <dbReference type="Proteomes" id="UP001500575"/>
    </source>
</evidence>
<evidence type="ECO:0000313" key="1">
    <source>
        <dbReference type="EMBL" id="GAA2119993.1"/>
    </source>
</evidence>
<sequence>MDTSLGTGRNNDVAAATRVRTPGWRDPRLWVGVAIVAVSVVAGVRVVGAADDSVSVWALSEDLAVGATVEPEALEVRAVRFGDEDDLALYLRADQALPADRTLLRGLGAGELLPVTALGPAAGSGVVQVPIRVGAEGVPPSVEVGSRVDVYASDETESERPARLLLTDVAVTAAPRVAETLGSSGERQLVLGVRVDDAALSRLIAASSAGSLTVVGRG</sequence>
<proteinExistence type="predicted"/>
<dbReference type="RefSeq" id="WP_344302873.1">
    <property type="nucleotide sequence ID" value="NZ_BAAAQQ010000004.1"/>
</dbReference>
<organism evidence="1 2">
    <name type="scientific">Nocardioides bigeumensis</name>
    <dbReference type="NCBI Taxonomy" id="433657"/>
    <lineage>
        <taxon>Bacteria</taxon>
        <taxon>Bacillati</taxon>
        <taxon>Actinomycetota</taxon>
        <taxon>Actinomycetes</taxon>
        <taxon>Propionibacteriales</taxon>
        <taxon>Nocardioidaceae</taxon>
        <taxon>Nocardioides</taxon>
    </lineage>
</organism>
<comment type="caution">
    <text evidence="1">The sequence shown here is derived from an EMBL/GenBank/DDBJ whole genome shotgun (WGS) entry which is preliminary data.</text>
</comment>
<protein>
    <submittedName>
        <fullName evidence="1">Flagellar protein FlgA</fullName>
    </submittedName>
</protein>
<dbReference type="Proteomes" id="UP001500575">
    <property type="component" value="Unassembled WGS sequence"/>
</dbReference>
<gene>
    <name evidence="1" type="ORF">GCM10009843_13140</name>
</gene>